<dbReference type="OrthoDB" id="40579at2759"/>
<organism evidence="9 10">
    <name type="scientific">Papaver somniferum</name>
    <name type="common">Opium poppy</name>
    <dbReference type="NCBI Taxonomy" id="3469"/>
    <lineage>
        <taxon>Eukaryota</taxon>
        <taxon>Viridiplantae</taxon>
        <taxon>Streptophyta</taxon>
        <taxon>Embryophyta</taxon>
        <taxon>Tracheophyta</taxon>
        <taxon>Spermatophyta</taxon>
        <taxon>Magnoliopsida</taxon>
        <taxon>Ranunculales</taxon>
        <taxon>Papaveraceae</taxon>
        <taxon>Papaveroideae</taxon>
        <taxon>Papaver</taxon>
    </lineage>
</organism>
<dbReference type="NCBIfam" id="TIGR01509">
    <property type="entry name" value="HAD-SF-IA-v3"/>
    <property type="match status" value="1"/>
</dbReference>
<dbReference type="SFLD" id="SFLDS00003">
    <property type="entry name" value="Haloacid_Dehalogenase"/>
    <property type="match status" value="1"/>
</dbReference>
<dbReference type="EMBL" id="CM010719">
    <property type="protein sequence ID" value="RZC59997.1"/>
    <property type="molecule type" value="Genomic_DNA"/>
</dbReference>
<dbReference type="PANTHER" id="PTHR18901:SF38">
    <property type="entry name" value="PSEUDOURIDINE-5'-PHOSPHATASE"/>
    <property type="match status" value="1"/>
</dbReference>
<evidence type="ECO:0000256" key="7">
    <source>
        <dbReference type="ARBA" id="ARBA00049369"/>
    </source>
</evidence>
<comment type="cofactor">
    <cofactor evidence="1">
        <name>Mg(2+)</name>
        <dbReference type="ChEBI" id="CHEBI:18420"/>
    </cofactor>
</comment>
<keyword evidence="10" id="KW-1185">Reference proteome</keyword>
<dbReference type="InterPro" id="IPR045228">
    <property type="entry name" value="Gpp1/Gpp2-like"/>
</dbReference>
<dbReference type="Pfam" id="PF00702">
    <property type="entry name" value="Hydrolase"/>
    <property type="match status" value="1"/>
</dbReference>
<dbReference type="STRING" id="3469.A0A4Y7JGW1"/>
<dbReference type="FunFam" id="1.10.150.240:FF:000001">
    <property type="entry name" value="Haloacid dehalogenase-like hydrolase domain"/>
    <property type="match status" value="1"/>
</dbReference>
<reference evidence="9 10" key="1">
    <citation type="journal article" date="2018" name="Science">
        <title>The opium poppy genome and morphinan production.</title>
        <authorList>
            <person name="Guo L."/>
            <person name="Winzer T."/>
            <person name="Yang X."/>
            <person name="Li Y."/>
            <person name="Ning Z."/>
            <person name="He Z."/>
            <person name="Teodor R."/>
            <person name="Lu Y."/>
            <person name="Bowser T.A."/>
            <person name="Graham I.A."/>
            <person name="Ye K."/>
        </authorList>
    </citation>
    <scope>NUCLEOTIDE SEQUENCE [LARGE SCALE GENOMIC DNA]</scope>
    <source>
        <strain evidence="10">cv. HN1</strain>
        <tissue evidence="9">Leaves</tissue>
    </source>
</reference>
<dbReference type="Proteomes" id="UP000316621">
    <property type="component" value="Chromosome 5"/>
</dbReference>
<dbReference type="FunFam" id="3.40.50.1000:FF:000055">
    <property type="entry name" value="Haloacid dehalogenase-like hydrolase family protein"/>
    <property type="match status" value="1"/>
</dbReference>
<dbReference type="GO" id="GO:0043136">
    <property type="term" value="F:sn-glycerol 3-phosphatase activity"/>
    <property type="evidence" value="ECO:0007669"/>
    <property type="project" value="TreeGrafter"/>
</dbReference>
<comment type="catalytic activity">
    <reaction evidence="7">
        <text>sn-glycerol 1-phosphate + H2O = glycerol + phosphate</text>
        <dbReference type="Rhea" id="RHEA:46084"/>
        <dbReference type="ChEBI" id="CHEBI:15377"/>
        <dbReference type="ChEBI" id="CHEBI:17754"/>
        <dbReference type="ChEBI" id="CHEBI:43474"/>
        <dbReference type="ChEBI" id="CHEBI:57685"/>
        <dbReference type="EC" id="3.1.3.21"/>
    </reaction>
</comment>
<dbReference type="PANTHER" id="PTHR18901">
    <property type="entry name" value="2-DEOXYGLUCOSE-6-PHOSPHATE PHOSPHATASE 2"/>
    <property type="match status" value="1"/>
</dbReference>
<evidence type="ECO:0000313" key="10">
    <source>
        <dbReference type="Proteomes" id="UP000316621"/>
    </source>
</evidence>
<accession>A0A4Y7JGW1</accession>
<name>A0A4Y7JGW1_PAPSO</name>
<evidence type="ECO:0000256" key="4">
    <source>
        <dbReference type="ARBA" id="ARBA00022842"/>
    </source>
</evidence>
<dbReference type="InterPro" id="IPR023198">
    <property type="entry name" value="PGP-like_dom2"/>
</dbReference>
<evidence type="ECO:0000256" key="8">
    <source>
        <dbReference type="ARBA" id="ARBA00061496"/>
    </source>
</evidence>
<dbReference type="InterPro" id="IPR006439">
    <property type="entry name" value="HAD-SF_hydro_IA"/>
</dbReference>
<dbReference type="Gene3D" id="3.40.50.1000">
    <property type="entry name" value="HAD superfamily/HAD-like"/>
    <property type="match status" value="1"/>
</dbReference>
<dbReference type="InterPro" id="IPR036412">
    <property type="entry name" value="HAD-like_sf"/>
</dbReference>
<proteinExistence type="inferred from homology"/>
<keyword evidence="2" id="KW-0479">Metal-binding</keyword>
<dbReference type="EC" id="3.1.3.21" evidence="5"/>
<dbReference type="SFLD" id="SFLDG01129">
    <property type="entry name" value="C1.5:_HAD__Beta-PGM__Phosphata"/>
    <property type="match status" value="1"/>
</dbReference>
<dbReference type="GO" id="GO:0006114">
    <property type="term" value="P:glycerol biosynthetic process"/>
    <property type="evidence" value="ECO:0007669"/>
    <property type="project" value="UniProtKB-ARBA"/>
</dbReference>
<comment type="catalytic activity">
    <reaction evidence="6">
        <text>sn-glycerol 3-phosphate + H2O = glycerol + phosphate</text>
        <dbReference type="Rhea" id="RHEA:66372"/>
        <dbReference type="ChEBI" id="CHEBI:15377"/>
        <dbReference type="ChEBI" id="CHEBI:17754"/>
        <dbReference type="ChEBI" id="CHEBI:43474"/>
        <dbReference type="ChEBI" id="CHEBI:57597"/>
        <dbReference type="EC" id="3.1.3.21"/>
    </reaction>
</comment>
<evidence type="ECO:0000256" key="3">
    <source>
        <dbReference type="ARBA" id="ARBA00022801"/>
    </source>
</evidence>
<dbReference type="SFLD" id="SFLDG01135">
    <property type="entry name" value="C1.5.6:_HAD__Beta-PGM__Phospha"/>
    <property type="match status" value="1"/>
</dbReference>
<comment type="similarity">
    <text evidence="8">Belongs to the HAD-like hydrolase superfamily. DOG/GPP family.</text>
</comment>
<sequence length="241" mass="26485">MANLSHEISTKPNITHVIFDMDGLLLDTEKFYTEVQEVILAGYGKTFDWSLKAKMMGMKAIEAAKVFVQETGISDSLTAEQFLVKREGMLLNLFPTSELMPGVSRLINHLKEHGVPIAVATGSHKRHFELKTQKHGEIFSKMHHIVMGDDPEVKQGKPAPDVFLAAARRFGESPVDLTQILVFEDAPSGVAAAKNAGMYVVMVPDPRLDGSYQAAADQVLSSLLDFNPSDWGLPSFKDATN</sequence>
<dbReference type="GO" id="GO:0046872">
    <property type="term" value="F:metal ion binding"/>
    <property type="evidence" value="ECO:0007669"/>
    <property type="project" value="UniProtKB-KW"/>
</dbReference>
<evidence type="ECO:0000256" key="6">
    <source>
        <dbReference type="ARBA" id="ARBA00048354"/>
    </source>
</evidence>
<dbReference type="CDD" id="cd07529">
    <property type="entry name" value="HAD_AtGPP-like"/>
    <property type="match status" value="1"/>
</dbReference>
<dbReference type="OMA" id="FHHMVMG"/>
<evidence type="ECO:0000256" key="5">
    <source>
        <dbReference type="ARBA" id="ARBA00038981"/>
    </source>
</evidence>
<evidence type="ECO:0000313" key="9">
    <source>
        <dbReference type="EMBL" id="RZC59997.1"/>
    </source>
</evidence>
<dbReference type="InterPro" id="IPR023214">
    <property type="entry name" value="HAD_sf"/>
</dbReference>
<evidence type="ECO:0000256" key="1">
    <source>
        <dbReference type="ARBA" id="ARBA00001946"/>
    </source>
</evidence>
<dbReference type="SUPFAM" id="SSF56784">
    <property type="entry name" value="HAD-like"/>
    <property type="match status" value="1"/>
</dbReference>
<keyword evidence="4" id="KW-0460">Magnesium</keyword>
<dbReference type="Gramene" id="RZC59997">
    <property type="protein sequence ID" value="RZC59997"/>
    <property type="gene ID" value="C5167_021757"/>
</dbReference>
<evidence type="ECO:0000256" key="2">
    <source>
        <dbReference type="ARBA" id="ARBA00022723"/>
    </source>
</evidence>
<gene>
    <name evidence="9" type="ORF">C5167_021757</name>
</gene>
<dbReference type="AlphaFoldDB" id="A0A4Y7JGW1"/>
<keyword evidence="3" id="KW-0378">Hydrolase</keyword>
<protein>
    <recommendedName>
        <fullName evidence="5">glycerol-1-phosphatase</fullName>
        <ecNumber evidence="5">3.1.3.21</ecNumber>
    </recommendedName>
</protein>
<dbReference type="Gene3D" id="1.10.150.240">
    <property type="entry name" value="Putative phosphatase, domain 2"/>
    <property type="match status" value="1"/>
</dbReference>